<dbReference type="PANTHER" id="PTHR30203:SF32">
    <property type="entry name" value="CATION EFFLUX SYSTEM PROTEIN CUSC"/>
    <property type="match status" value="1"/>
</dbReference>
<comment type="subcellular location">
    <subcellularLocation>
        <location evidence="2">Cell membrane</location>
        <topology evidence="2">Lipid-anchor</topology>
    </subcellularLocation>
</comment>
<keyword evidence="2" id="KW-0564">Palmitate</keyword>
<evidence type="ECO:0000256" key="1">
    <source>
        <dbReference type="ARBA" id="ARBA00007613"/>
    </source>
</evidence>
<evidence type="ECO:0000313" key="4">
    <source>
        <dbReference type="Proteomes" id="UP000635316"/>
    </source>
</evidence>
<dbReference type="Pfam" id="PF02321">
    <property type="entry name" value="OEP"/>
    <property type="match status" value="2"/>
</dbReference>
<sequence>MKHLTLTSLFAALLLAGCTSMAPDYERPALPVAQDWPTVSANAQSGISATQDKPAAEVAWQEFILDENLRKIIAMSLENNRDLRVAALNIERARAQYQIQRADAFPTMGISGSGTSQRLPADLNTGGEAGISRQYSAGVGTSAYELDLFGRVRSLNDEALLRYLATGQARKTVQLSLVAEVANAYLTLGADQERLQLARQTLENQRQSYALTQRSHELGVSSLLDLKQAQTVVESARVDVAKFTSQILQDKNALTLLAGQQIPENWLPRSQNDDRVTLAQLNAGVPSEVLLHRPDVLQAEQLLQAANANIGAARAAFFPRISLTASAGTTSSSLSNLFESGTGFWSFVPQLNLPIFEGGRNRANLKVSEVDRDIAQAQYEKTIQSAFREVADGLAQHSAIDEQQAAQVALVDASVDNYTLSEARYRRGVDSYLQVLDAQRSLYAARQDLITLRQAKNSNQVTLYKVLGGGWREAPAIQNG</sequence>
<protein>
    <submittedName>
        <fullName evidence="3">AdeC/AdeK/OprM family multidrug efflux complex outer membrane factor</fullName>
    </submittedName>
</protein>
<dbReference type="Proteomes" id="UP000635316">
    <property type="component" value="Unassembled WGS sequence"/>
</dbReference>
<dbReference type="InterPro" id="IPR010131">
    <property type="entry name" value="MdtP/NodT-like"/>
</dbReference>
<organism evidence="3 4">
    <name type="scientific">Advenella mandrilli</name>
    <dbReference type="NCBI Taxonomy" id="2800330"/>
    <lineage>
        <taxon>Bacteria</taxon>
        <taxon>Pseudomonadati</taxon>
        <taxon>Pseudomonadota</taxon>
        <taxon>Betaproteobacteria</taxon>
        <taxon>Burkholderiales</taxon>
        <taxon>Alcaligenaceae</taxon>
    </lineage>
</organism>
<comment type="caution">
    <text evidence="3">The sequence shown here is derived from an EMBL/GenBank/DDBJ whole genome shotgun (WGS) entry which is preliminary data.</text>
</comment>
<reference evidence="3 4" key="1">
    <citation type="submission" date="2020-12" db="EMBL/GenBank/DDBJ databases">
        <authorList>
            <person name="Lu T."/>
            <person name="Wang Q."/>
            <person name="Han X."/>
        </authorList>
    </citation>
    <scope>NUCLEOTIDE SEQUENCE [LARGE SCALE GENOMIC DNA]</scope>
    <source>
        <strain evidence="3 4">WQ 585</strain>
    </source>
</reference>
<dbReference type="PANTHER" id="PTHR30203">
    <property type="entry name" value="OUTER MEMBRANE CATION EFFLUX PROTEIN"/>
    <property type="match status" value="1"/>
</dbReference>
<comment type="similarity">
    <text evidence="1 2">Belongs to the outer membrane factor (OMF) (TC 1.B.17) family.</text>
</comment>
<dbReference type="Gene3D" id="2.20.200.10">
    <property type="entry name" value="Outer membrane efflux proteins (OEP)"/>
    <property type="match status" value="1"/>
</dbReference>
<keyword evidence="2" id="KW-0449">Lipoprotein</keyword>
<dbReference type="InterPro" id="IPR003423">
    <property type="entry name" value="OMP_efflux"/>
</dbReference>
<gene>
    <name evidence="3" type="primary">adeC</name>
    <name evidence="3" type="ORF">JHL22_04140</name>
</gene>
<accession>A0ABS1EA60</accession>
<dbReference type="SUPFAM" id="SSF56954">
    <property type="entry name" value="Outer membrane efflux proteins (OEP)"/>
    <property type="match status" value="1"/>
</dbReference>
<proteinExistence type="inferred from homology"/>
<evidence type="ECO:0000313" key="3">
    <source>
        <dbReference type="EMBL" id="MBK1780399.1"/>
    </source>
</evidence>
<feature type="chain" id="PRO_5044954462" evidence="2">
    <location>
        <begin position="23"/>
        <end position="480"/>
    </location>
</feature>
<keyword evidence="4" id="KW-1185">Reference proteome</keyword>
<name>A0ABS1EA60_9BURK</name>
<keyword evidence="2" id="KW-0812">Transmembrane</keyword>
<dbReference type="Gene3D" id="1.20.1600.10">
    <property type="entry name" value="Outer membrane efflux proteins (OEP)"/>
    <property type="match status" value="1"/>
</dbReference>
<evidence type="ECO:0000256" key="2">
    <source>
        <dbReference type="RuleBase" id="RU362097"/>
    </source>
</evidence>
<keyword evidence="2" id="KW-0732">Signal</keyword>
<dbReference type="RefSeq" id="WP_200234111.1">
    <property type="nucleotide sequence ID" value="NZ_JAENGP010000003.1"/>
</dbReference>
<feature type="signal peptide" evidence="2">
    <location>
        <begin position="1"/>
        <end position="22"/>
    </location>
</feature>
<keyword evidence="2" id="KW-1134">Transmembrane beta strand</keyword>
<dbReference type="NCBIfam" id="TIGR01845">
    <property type="entry name" value="outer_NodT"/>
    <property type="match status" value="1"/>
</dbReference>
<keyword evidence="2" id="KW-0472">Membrane</keyword>
<dbReference type="EMBL" id="JAENGP010000003">
    <property type="protein sequence ID" value="MBK1780399.1"/>
    <property type="molecule type" value="Genomic_DNA"/>
</dbReference>
<dbReference type="PROSITE" id="PS51257">
    <property type="entry name" value="PROKAR_LIPOPROTEIN"/>
    <property type="match status" value="1"/>
</dbReference>